<name>A0A1Q2M6T7_9GAMM</name>
<dbReference type="Proteomes" id="UP000188219">
    <property type="component" value="Chromosome"/>
</dbReference>
<dbReference type="STRING" id="260552.Mag101_12550"/>
<reference evidence="1" key="1">
    <citation type="submission" date="2017-02" db="EMBL/GenBank/DDBJ databases">
        <title>Genome of Microbulbifer agarilyticus GP101.</title>
        <authorList>
            <person name="Jung J."/>
            <person name="Bae S.S."/>
            <person name="Baek K."/>
        </authorList>
    </citation>
    <scope>NUCLEOTIDE SEQUENCE [LARGE SCALE GENOMIC DNA]</scope>
    <source>
        <strain evidence="1">GP101</strain>
    </source>
</reference>
<organism evidence="1 2">
    <name type="scientific">Microbulbifer agarilyticus</name>
    <dbReference type="NCBI Taxonomy" id="260552"/>
    <lineage>
        <taxon>Bacteria</taxon>
        <taxon>Pseudomonadati</taxon>
        <taxon>Pseudomonadota</taxon>
        <taxon>Gammaproteobacteria</taxon>
        <taxon>Cellvibrionales</taxon>
        <taxon>Microbulbiferaceae</taxon>
        <taxon>Microbulbifer</taxon>
    </lineage>
</organism>
<dbReference type="OrthoDB" id="9800283at2"/>
<accession>A0A1Q2M6T7</accession>
<dbReference type="PANTHER" id="PTHR34472">
    <property type="entry name" value="SULFUR CARRIER PROTEIN THIS"/>
    <property type="match status" value="1"/>
</dbReference>
<dbReference type="Gene3D" id="3.10.20.30">
    <property type="match status" value="1"/>
</dbReference>
<evidence type="ECO:0000313" key="2">
    <source>
        <dbReference type="Proteomes" id="UP000188219"/>
    </source>
</evidence>
<dbReference type="CDD" id="cd00565">
    <property type="entry name" value="Ubl_ThiS"/>
    <property type="match status" value="1"/>
</dbReference>
<dbReference type="Pfam" id="PF02597">
    <property type="entry name" value="ThiS"/>
    <property type="match status" value="1"/>
</dbReference>
<dbReference type="SUPFAM" id="SSF54285">
    <property type="entry name" value="MoaD/ThiS"/>
    <property type="match status" value="1"/>
</dbReference>
<dbReference type="EMBL" id="CP019650">
    <property type="protein sequence ID" value="AQQ68369.1"/>
    <property type="molecule type" value="Genomic_DNA"/>
</dbReference>
<dbReference type="InterPro" id="IPR010035">
    <property type="entry name" value="Thi_S"/>
</dbReference>
<dbReference type="RefSeq" id="WP_077405509.1">
    <property type="nucleotide sequence ID" value="NZ_CP019650.1"/>
</dbReference>
<dbReference type="AlphaFoldDB" id="A0A1Q2M6T7"/>
<dbReference type="PANTHER" id="PTHR34472:SF1">
    <property type="entry name" value="SULFUR CARRIER PROTEIN THIS"/>
    <property type="match status" value="1"/>
</dbReference>
<dbReference type="InterPro" id="IPR012675">
    <property type="entry name" value="Beta-grasp_dom_sf"/>
</dbReference>
<keyword evidence="2" id="KW-1185">Reference proteome</keyword>
<protein>
    <submittedName>
        <fullName evidence="1">Thiamine biosynthesis protein ThiS</fullName>
    </submittedName>
</protein>
<dbReference type="eggNOG" id="COG2104">
    <property type="taxonomic scope" value="Bacteria"/>
</dbReference>
<dbReference type="InterPro" id="IPR003749">
    <property type="entry name" value="ThiS/MoaD-like"/>
</dbReference>
<dbReference type="NCBIfam" id="TIGR01683">
    <property type="entry name" value="thiS"/>
    <property type="match status" value="1"/>
</dbReference>
<evidence type="ECO:0000313" key="1">
    <source>
        <dbReference type="EMBL" id="AQQ68369.1"/>
    </source>
</evidence>
<dbReference type="InterPro" id="IPR016155">
    <property type="entry name" value="Mopterin_synth/thiamin_S_b"/>
</dbReference>
<dbReference type="KEGG" id="maga:Mag101_12550"/>
<gene>
    <name evidence="1" type="ORF">Mag101_12550</name>
</gene>
<sequence length="66" mass="6723">MQLLVNGENVNLNDGASVAALLQQLGYTGETFAVAVNGDFVPRATYDATTLSAGDQLDIVAPVVGG</sequence>
<proteinExistence type="predicted"/>